<dbReference type="PROSITE" id="PS01331">
    <property type="entry name" value="THYMIDYLATE_KINASE"/>
    <property type="match status" value="1"/>
</dbReference>
<evidence type="ECO:0000256" key="5">
    <source>
        <dbReference type="ARBA" id="ARBA00022727"/>
    </source>
</evidence>
<dbReference type="GO" id="GO:0005829">
    <property type="term" value="C:cytosol"/>
    <property type="evidence" value="ECO:0007669"/>
    <property type="project" value="TreeGrafter"/>
</dbReference>
<evidence type="ECO:0000256" key="10">
    <source>
        <dbReference type="ARBA" id="ARBA00048743"/>
    </source>
</evidence>
<evidence type="ECO:0000256" key="2">
    <source>
        <dbReference type="ARBA" id="ARBA00012980"/>
    </source>
</evidence>
<dbReference type="AlphaFoldDB" id="A0A023D5E0"/>
<comment type="function">
    <text evidence="11 12">Phosphorylation of dTMP to form dTDP in both de novo and salvage pathways of dTTP synthesis.</text>
</comment>
<dbReference type="NCBIfam" id="TIGR00041">
    <property type="entry name" value="DTMP_kinase"/>
    <property type="match status" value="1"/>
</dbReference>
<dbReference type="Proteomes" id="UP000019760">
    <property type="component" value="Unassembled WGS sequence"/>
</dbReference>
<keyword evidence="4 12" id="KW-0808">Transferase</keyword>
<evidence type="ECO:0000256" key="9">
    <source>
        <dbReference type="ARBA" id="ARBA00029962"/>
    </source>
</evidence>
<comment type="catalytic activity">
    <reaction evidence="10 12">
        <text>dTMP + ATP = dTDP + ADP</text>
        <dbReference type="Rhea" id="RHEA:13517"/>
        <dbReference type="ChEBI" id="CHEBI:30616"/>
        <dbReference type="ChEBI" id="CHEBI:58369"/>
        <dbReference type="ChEBI" id="CHEBI:63528"/>
        <dbReference type="ChEBI" id="CHEBI:456216"/>
        <dbReference type="EC" id="2.7.4.9"/>
    </reaction>
</comment>
<organism evidence="14 15">
    <name type="scientific">Acidomonas methanolica NBRC 104435</name>
    <dbReference type="NCBI Taxonomy" id="1231351"/>
    <lineage>
        <taxon>Bacteria</taxon>
        <taxon>Pseudomonadati</taxon>
        <taxon>Pseudomonadota</taxon>
        <taxon>Alphaproteobacteria</taxon>
        <taxon>Acetobacterales</taxon>
        <taxon>Acetobacteraceae</taxon>
        <taxon>Acidomonas</taxon>
    </lineage>
</organism>
<dbReference type="InterPro" id="IPR039430">
    <property type="entry name" value="Thymidylate_kin-like_dom"/>
</dbReference>
<evidence type="ECO:0000256" key="11">
    <source>
        <dbReference type="ARBA" id="ARBA00057735"/>
    </source>
</evidence>
<gene>
    <name evidence="12" type="primary">tmk</name>
    <name evidence="14" type="ORF">Amme_060_014</name>
</gene>
<evidence type="ECO:0000259" key="13">
    <source>
        <dbReference type="Pfam" id="PF02223"/>
    </source>
</evidence>
<dbReference type="GO" id="GO:0006235">
    <property type="term" value="P:dTTP biosynthetic process"/>
    <property type="evidence" value="ECO:0007669"/>
    <property type="project" value="UniProtKB-UniRule"/>
</dbReference>
<keyword evidence="5 12" id="KW-0545">Nucleotide biosynthesis</keyword>
<evidence type="ECO:0000256" key="1">
    <source>
        <dbReference type="ARBA" id="ARBA00009776"/>
    </source>
</evidence>
<comment type="caution">
    <text evidence="14">The sequence shown here is derived from an EMBL/GenBank/DDBJ whole genome shotgun (WGS) entry which is preliminary data.</text>
</comment>
<dbReference type="GO" id="GO:0004798">
    <property type="term" value="F:dTMP kinase activity"/>
    <property type="evidence" value="ECO:0007669"/>
    <property type="project" value="UniProtKB-UniRule"/>
</dbReference>
<feature type="binding site" evidence="12">
    <location>
        <begin position="16"/>
        <end position="23"/>
    </location>
    <ligand>
        <name>ATP</name>
        <dbReference type="ChEBI" id="CHEBI:30616"/>
    </ligand>
</feature>
<dbReference type="CDD" id="cd01672">
    <property type="entry name" value="TMPK"/>
    <property type="match status" value="1"/>
</dbReference>
<dbReference type="HAMAP" id="MF_00165">
    <property type="entry name" value="Thymidylate_kinase"/>
    <property type="match status" value="1"/>
</dbReference>
<dbReference type="GO" id="GO:0005524">
    <property type="term" value="F:ATP binding"/>
    <property type="evidence" value="ECO:0007669"/>
    <property type="project" value="UniProtKB-UniRule"/>
</dbReference>
<dbReference type="Pfam" id="PF02223">
    <property type="entry name" value="Thymidylate_kin"/>
    <property type="match status" value="1"/>
</dbReference>
<dbReference type="PANTHER" id="PTHR10344:SF4">
    <property type="entry name" value="UMP-CMP KINASE 2, MITOCHONDRIAL"/>
    <property type="match status" value="1"/>
</dbReference>
<keyword evidence="6 12" id="KW-0547">Nucleotide-binding</keyword>
<dbReference type="GO" id="GO:0006233">
    <property type="term" value="P:dTDP biosynthetic process"/>
    <property type="evidence" value="ECO:0007669"/>
    <property type="project" value="InterPro"/>
</dbReference>
<protein>
    <recommendedName>
        <fullName evidence="3 12">Thymidylate kinase</fullName>
        <ecNumber evidence="2 12">2.7.4.9</ecNumber>
    </recommendedName>
    <alternativeName>
        <fullName evidence="9 12">dTMP kinase</fullName>
    </alternativeName>
</protein>
<accession>A0A023D5E0</accession>
<keyword evidence="7 12" id="KW-0418">Kinase</keyword>
<dbReference type="FunFam" id="3.40.50.300:FF:000225">
    <property type="entry name" value="Thymidylate kinase"/>
    <property type="match status" value="1"/>
</dbReference>
<dbReference type="PANTHER" id="PTHR10344">
    <property type="entry name" value="THYMIDYLATE KINASE"/>
    <property type="match status" value="1"/>
</dbReference>
<name>A0A023D5E0_ACIMT</name>
<sequence>MAPGVFMPGVFITLEGGEGAGKSTQARLLAEALRLEGHEVELTREPGGTPGAEALRDVLLFGAAPLSRRAQVLGHMAARADHLDGLIRPALARGAIVVCDRFHDSTVAYQGYGLGMGDPALLAFIAAIREEVGGEPDLTLLLTVPPELGAARIAERGGRPDRYEAEARAFHERVADGFAALAQGQPERFRVIDASPPQDQVAATILTVVHKRLASR</sequence>
<evidence type="ECO:0000256" key="4">
    <source>
        <dbReference type="ARBA" id="ARBA00022679"/>
    </source>
</evidence>
<dbReference type="EC" id="2.7.4.9" evidence="2 12"/>
<dbReference type="Gene3D" id="3.40.50.300">
    <property type="entry name" value="P-loop containing nucleotide triphosphate hydrolases"/>
    <property type="match status" value="1"/>
</dbReference>
<dbReference type="InterPro" id="IPR018094">
    <property type="entry name" value="Thymidylate_kinase"/>
</dbReference>
<evidence type="ECO:0000256" key="6">
    <source>
        <dbReference type="ARBA" id="ARBA00022741"/>
    </source>
</evidence>
<evidence type="ECO:0000256" key="7">
    <source>
        <dbReference type="ARBA" id="ARBA00022777"/>
    </source>
</evidence>
<proteinExistence type="inferred from homology"/>
<dbReference type="InterPro" id="IPR027417">
    <property type="entry name" value="P-loop_NTPase"/>
</dbReference>
<dbReference type="GO" id="GO:0006227">
    <property type="term" value="P:dUDP biosynthetic process"/>
    <property type="evidence" value="ECO:0007669"/>
    <property type="project" value="TreeGrafter"/>
</dbReference>
<evidence type="ECO:0000256" key="12">
    <source>
        <dbReference type="HAMAP-Rule" id="MF_00165"/>
    </source>
</evidence>
<dbReference type="SUPFAM" id="SSF52540">
    <property type="entry name" value="P-loop containing nucleoside triphosphate hydrolases"/>
    <property type="match status" value="1"/>
</dbReference>
<evidence type="ECO:0000256" key="8">
    <source>
        <dbReference type="ARBA" id="ARBA00022840"/>
    </source>
</evidence>
<evidence type="ECO:0000313" key="14">
    <source>
        <dbReference type="EMBL" id="GAJ29378.1"/>
    </source>
</evidence>
<evidence type="ECO:0000313" key="15">
    <source>
        <dbReference type="Proteomes" id="UP000019760"/>
    </source>
</evidence>
<keyword evidence="8 12" id="KW-0067">ATP-binding</keyword>
<reference evidence="15" key="1">
    <citation type="journal article" date="2014" name="FEMS Microbiol. Lett.">
        <title>Draft Genomic DNA Sequence of the Facultatively Methylotrophic Bacterium Acidomonas methanolica type strain MB58.</title>
        <authorList>
            <person name="Higashiura N."/>
            <person name="Hadano H."/>
            <person name="Hirakawa H."/>
            <person name="Matsutani M."/>
            <person name="Takabe S."/>
            <person name="Matsushita K."/>
            <person name="Azuma Y."/>
        </authorList>
    </citation>
    <scope>NUCLEOTIDE SEQUENCE [LARGE SCALE GENOMIC DNA]</scope>
    <source>
        <strain evidence="15">MB58</strain>
    </source>
</reference>
<dbReference type="InterPro" id="IPR018095">
    <property type="entry name" value="Thymidylate_kin_CS"/>
</dbReference>
<reference evidence="14 15" key="2">
    <citation type="journal article" date="2014" name="FEMS Microbiol. Lett.">
        <title>Draft genomic DNA sequence of the facultatively methylotrophic bacterium Acidomonas methanolica type strain MB58.</title>
        <authorList>
            <person name="Higashiura N."/>
            <person name="Hadano H."/>
            <person name="Hirakawa H."/>
            <person name="Matsutani M."/>
            <person name="Takabe S."/>
            <person name="Matsushita K."/>
            <person name="Azuma Y."/>
        </authorList>
    </citation>
    <scope>NUCLEOTIDE SEQUENCE [LARGE SCALE GENOMIC DNA]</scope>
    <source>
        <strain evidence="14 15">MB58</strain>
    </source>
</reference>
<feature type="domain" description="Thymidylate kinase-like" evidence="13">
    <location>
        <begin position="14"/>
        <end position="205"/>
    </location>
</feature>
<evidence type="ECO:0000256" key="3">
    <source>
        <dbReference type="ARBA" id="ARBA00017144"/>
    </source>
</evidence>
<keyword evidence="15" id="KW-1185">Reference proteome</keyword>
<comment type="similarity">
    <text evidence="1 12">Belongs to the thymidylate kinase family.</text>
</comment>
<dbReference type="EMBL" id="BAND01000060">
    <property type="protein sequence ID" value="GAJ29378.1"/>
    <property type="molecule type" value="Genomic_DNA"/>
</dbReference>